<comment type="caution">
    <text evidence="1">The sequence shown here is derived from an EMBL/GenBank/DDBJ whole genome shotgun (WGS) entry which is preliminary data.</text>
</comment>
<evidence type="ECO:0000313" key="1">
    <source>
        <dbReference type="EMBL" id="TWU27656.1"/>
    </source>
</evidence>
<organism evidence="1 2">
    <name type="scientific">Bythopirellula polymerisocia</name>
    <dbReference type="NCBI Taxonomy" id="2528003"/>
    <lineage>
        <taxon>Bacteria</taxon>
        <taxon>Pseudomonadati</taxon>
        <taxon>Planctomycetota</taxon>
        <taxon>Planctomycetia</taxon>
        <taxon>Pirellulales</taxon>
        <taxon>Lacipirellulaceae</taxon>
        <taxon>Bythopirellula</taxon>
    </lineage>
</organism>
<dbReference type="SUPFAM" id="SSF51556">
    <property type="entry name" value="Metallo-dependent hydrolases"/>
    <property type="match status" value="1"/>
</dbReference>
<dbReference type="EMBL" id="SJPS01000003">
    <property type="protein sequence ID" value="TWU27656.1"/>
    <property type="molecule type" value="Genomic_DNA"/>
</dbReference>
<keyword evidence="2" id="KW-1185">Reference proteome</keyword>
<proteinExistence type="predicted"/>
<dbReference type="OrthoDB" id="581098at2"/>
<dbReference type="AlphaFoldDB" id="A0A5C6CX99"/>
<gene>
    <name evidence="1" type="ORF">Pla144_24330</name>
</gene>
<dbReference type="RefSeq" id="WP_146450837.1">
    <property type="nucleotide sequence ID" value="NZ_SJPS01000003.1"/>
</dbReference>
<dbReference type="GO" id="GO:0016787">
    <property type="term" value="F:hydrolase activity"/>
    <property type="evidence" value="ECO:0007669"/>
    <property type="project" value="UniProtKB-KW"/>
</dbReference>
<name>A0A5C6CX99_9BACT</name>
<dbReference type="Gene3D" id="3.20.20.140">
    <property type="entry name" value="Metal-dependent hydrolases"/>
    <property type="match status" value="1"/>
</dbReference>
<accession>A0A5C6CX99</accession>
<dbReference type="Proteomes" id="UP000318437">
    <property type="component" value="Unassembled WGS sequence"/>
</dbReference>
<evidence type="ECO:0000313" key="2">
    <source>
        <dbReference type="Proteomes" id="UP000318437"/>
    </source>
</evidence>
<keyword evidence="1" id="KW-0378">Hydrolase</keyword>
<protein>
    <submittedName>
        <fullName evidence="1">Amidohydrolase</fullName>
    </submittedName>
</protein>
<reference evidence="1 2" key="1">
    <citation type="submission" date="2019-02" db="EMBL/GenBank/DDBJ databases">
        <title>Deep-cultivation of Planctomycetes and their phenomic and genomic characterization uncovers novel biology.</title>
        <authorList>
            <person name="Wiegand S."/>
            <person name="Jogler M."/>
            <person name="Boedeker C."/>
            <person name="Pinto D."/>
            <person name="Vollmers J."/>
            <person name="Rivas-Marin E."/>
            <person name="Kohn T."/>
            <person name="Peeters S.H."/>
            <person name="Heuer A."/>
            <person name="Rast P."/>
            <person name="Oberbeckmann S."/>
            <person name="Bunk B."/>
            <person name="Jeske O."/>
            <person name="Meyerdierks A."/>
            <person name="Storesund J.E."/>
            <person name="Kallscheuer N."/>
            <person name="Luecker S."/>
            <person name="Lage O.M."/>
            <person name="Pohl T."/>
            <person name="Merkel B.J."/>
            <person name="Hornburger P."/>
            <person name="Mueller R.-W."/>
            <person name="Bruemmer F."/>
            <person name="Labrenz M."/>
            <person name="Spormann A.M."/>
            <person name="Op Den Camp H."/>
            <person name="Overmann J."/>
            <person name="Amann R."/>
            <person name="Jetten M.S.M."/>
            <person name="Mascher T."/>
            <person name="Medema M.H."/>
            <person name="Devos D.P."/>
            <person name="Kaster A.-K."/>
            <person name="Ovreas L."/>
            <person name="Rohde M."/>
            <person name="Galperin M.Y."/>
            <person name="Jogler C."/>
        </authorList>
    </citation>
    <scope>NUCLEOTIDE SEQUENCE [LARGE SCALE GENOMIC DNA]</scope>
    <source>
        <strain evidence="1 2">Pla144</strain>
    </source>
</reference>
<dbReference type="InterPro" id="IPR032466">
    <property type="entry name" value="Metal_Hydrolase"/>
</dbReference>
<sequence length="445" mass="51347">MQFKHPMRQILAVFCCLIISPEIETNLAIAEDTPPQRSYSDCHIHLLNFLQRGEFLNADREFPGSKWGEIDHERYAVLPAGQRWRRIAGLLETMDRSHIDYALICGLPVFKKWAVNETYERPDGYLDNESHVLLARDSDVTIAESILEYRREFAEEKKQLAELERVSPFMCAFDPTDLGAVDQVVQRIQEYPGIWQGVGEILSRHDDLTHLQLGERPRSNHPAMLRICKFAGENYLPVSIHHNIAPVSRPGLERPPVYLDELVELFRYCHEEPGSVRRSTVFIWCHAGTSRRVQVDDLPYWIEEVLKVFSEHVAIDLSWLVWENYIKDDLNTWTTLIEKYPTRFMLGSDVVGGSTNAAEELTQFVPLLEQLKPKTAKLVARDNFHNLMNEMAEQRRTANLVDGDGAGIVLPTDYSFPEYAHMPRLKDEESFVRSRLEQQADKDAK</sequence>